<dbReference type="SUPFAM" id="SSF55931">
    <property type="entry name" value="Glutamine synthetase/guanido kinase"/>
    <property type="match status" value="1"/>
</dbReference>
<evidence type="ECO:0000256" key="3">
    <source>
        <dbReference type="PROSITE-ProRule" id="PRU01331"/>
    </source>
</evidence>
<gene>
    <name evidence="6" type="ORF">OVN18_08730</name>
</gene>
<evidence type="ECO:0000256" key="4">
    <source>
        <dbReference type="RuleBase" id="RU000384"/>
    </source>
</evidence>
<dbReference type="PROSITE" id="PS51987">
    <property type="entry name" value="GS_CATALYTIC"/>
    <property type="match status" value="1"/>
</dbReference>
<dbReference type="AlphaFoldDB" id="A0A9E8MJE9"/>
<sequence>MERSLVDLQHELTEAGIDVLRVIYADILGTTRAKDMLVSELGRVTHGGPAFCQGVWVTTTHGDVLDGGSVLTDGLEDFISQIVPGSWRPMPWEPGVAYAVAGAANPDMTPNDFAPRTLLERIVGEFASLGLTPVVGPELEFFIAEAREGSAPGYQQAIQQPGRVYTSGATVDPHGTFLHLLRMLDRMRIGVFAGNHEFSASQYEINFWHGEALDAADRTLLLKTAVKDVVSRTGRFATFLGKPWTEEGGSGFHLHFSVVDAEGVNLMHAPDGSLSELARHMIGGIVHHAPALTALCNPTVNAFKRLGPDTLAPYRANWGFDNRSALVRIPPERGAGTRLEIRLGDGSANPYLMIAAILAAALDGIRTKREPAEPVHGLAYGDEGGAVLPMTLGAALDALADDAVLRELLGGPLVEVFEVLKRDEVARYTGAVADPETREVTSWEIEEYFLDL</sequence>
<comment type="similarity">
    <text evidence="1 3 4">Belongs to the glutamine synthetase family.</text>
</comment>
<feature type="domain" description="GS catalytic" evidence="5">
    <location>
        <begin position="115"/>
        <end position="452"/>
    </location>
</feature>
<dbReference type="RefSeq" id="WP_267780330.1">
    <property type="nucleotide sequence ID" value="NZ_CP113089.1"/>
</dbReference>
<evidence type="ECO:0000259" key="5">
    <source>
        <dbReference type="PROSITE" id="PS51987"/>
    </source>
</evidence>
<dbReference type="InterPro" id="IPR014746">
    <property type="entry name" value="Gln_synth/guanido_kin_cat_dom"/>
</dbReference>
<dbReference type="Pfam" id="PF00120">
    <property type="entry name" value="Gln-synt_C"/>
    <property type="match status" value="1"/>
</dbReference>
<reference evidence="6" key="1">
    <citation type="submission" date="2022-11" db="EMBL/GenBank/DDBJ databases">
        <title>Description of Microcella daejonensis nov. sp, isolated from riverside soil.</title>
        <authorList>
            <person name="Molina K.M."/>
            <person name="Kim S.B."/>
        </authorList>
    </citation>
    <scope>NUCLEOTIDE SEQUENCE</scope>
    <source>
        <strain evidence="6">MMS21-STM12</strain>
    </source>
</reference>
<accession>A0A9E8MJE9</accession>
<evidence type="ECO:0000256" key="2">
    <source>
        <dbReference type="ARBA" id="ARBA00022598"/>
    </source>
</evidence>
<dbReference type="EMBL" id="CP113089">
    <property type="protein sequence ID" value="WAB80652.1"/>
    <property type="molecule type" value="Genomic_DNA"/>
</dbReference>
<dbReference type="SMART" id="SM01230">
    <property type="entry name" value="Gln-synt_C"/>
    <property type="match status" value="1"/>
</dbReference>
<dbReference type="Proteomes" id="UP001164706">
    <property type="component" value="Chromosome"/>
</dbReference>
<dbReference type="KEGG" id="mdb:OVN18_08730"/>
<protein>
    <submittedName>
        <fullName evidence="6">Glutamine synthetase family protein</fullName>
    </submittedName>
</protein>
<organism evidence="6 7">
    <name type="scientific">Microcella daejeonensis</name>
    <dbReference type="NCBI Taxonomy" id="2994971"/>
    <lineage>
        <taxon>Bacteria</taxon>
        <taxon>Bacillati</taxon>
        <taxon>Actinomycetota</taxon>
        <taxon>Actinomycetes</taxon>
        <taxon>Micrococcales</taxon>
        <taxon>Microbacteriaceae</taxon>
        <taxon>Microcella</taxon>
    </lineage>
</organism>
<dbReference type="PANTHER" id="PTHR43785:SF12">
    <property type="entry name" value="TYPE-1 GLUTAMINE SYNTHETASE 2"/>
    <property type="match status" value="1"/>
</dbReference>
<dbReference type="GO" id="GO:0004356">
    <property type="term" value="F:glutamine synthetase activity"/>
    <property type="evidence" value="ECO:0007669"/>
    <property type="project" value="InterPro"/>
</dbReference>
<name>A0A9E8MJE9_9MICO</name>
<evidence type="ECO:0000313" key="6">
    <source>
        <dbReference type="EMBL" id="WAB80652.1"/>
    </source>
</evidence>
<dbReference type="Gene3D" id="3.30.590.10">
    <property type="entry name" value="Glutamine synthetase/guanido kinase, catalytic domain"/>
    <property type="match status" value="1"/>
</dbReference>
<keyword evidence="7" id="KW-1185">Reference proteome</keyword>
<dbReference type="GO" id="GO:0006542">
    <property type="term" value="P:glutamine biosynthetic process"/>
    <property type="evidence" value="ECO:0007669"/>
    <property type="project" value="TreeGrafter"/>
</dbReference>
<keyword evidence="2" id="KW-0436">Ligase</keyword>
<evidence type="ECO:0000313" key="7">
    <source>
        <dbReference type="Proteomes" id="UP001164706"/>
    </source>
</evidence>
<dbReference type="PANTHER" id="PTHR43785">
    <property type="entry name" value="GAMMA-GLUTAMYLPUTRESCINE SYNTHETASE"/>
    <property type="match status" value="1"/>
</dbReference>
<dbReference type="InterPro" id="IPR008146">
    <property type="entry name" value="Gln_synth_cat_dom"/>
</dbReference>
<evidence type="ECO:0000256" key="1">
    <source>
        <dbReference type="ARBA" id="ARBA00009897"/>
    </source>
</evidence>
<proteinExistence type="inferred from homology"/>